<feature type="domain" description="B12-binding" evidence="1">
    <location>
        <begin position="119"/>
        <end position="231"/>
    </location>
</feature>
<dbReference type="EMBL" id="CP070499">
    <property type="protein sequence ID" value="QSB17014.1"/>
    <property type="molecule type" value="Genomic_DNA"/>
</dbReference>
<evidence type="ECO:0000313" key="2">
    <source>
        <dbReference type="EMBL" id="QSB17014.1"/>
    </source>
</evidence>
<dbReference type="PROSITE" id="PS51332">
    <property type="entry name" value="B12_BINDING"/>
    <property type="match status" value="1"/>
</dbReference>
<protein>
    <submittedName>
        <fullName evidence="2">Cobalamin-dependent protein</fullName>
    </submittedName>
</protein>
<name>A0A895YGK5_9ACTN</name>
<dbReference type="Proteomes" id="UP000662857">
    <property type="component" value="Chromosome"/>
</dbReference>
<dbReference type="InterPro" id="IPR006158">
    <property type="entry name" value="Cobalamin-bd"/>
</dbReference>
<evidence type="ECO:0000259" key="1">
    <source>
        <dbReference type="PROSITE" id="PS51332"/>
    </source>
</evidence>
<dbReference type="Pfam" id="PF02310">
    <property type="entry name" value="B12-binding"/>
    <property type="match status" value="1"/>
</dbReference>
<organism evidence="2 3">
    <name type="scientific">Natronosporangium hydrolyticum</name>
    <dbReference type="NCBI Taxonomy" id="2811111"/>
    <lineage>
        <taxon>Bacteria</taxon>
        <taxon>Bacillati</taxon>
        <taxon>Actinomycetota</taxon>
        <taxon>Actinomycetes</taxon>
        <taxon>Micromonosporales</taxon>
        <taxon>Micromonosporaceae</taxon>
        <taxon>Natronosporangium</taxon>
    </lineage>
</organism>
<keyword evidence="3" id="KW-1185">Reference proteome</keyword>
<dbReference type="AlphaFoldDB" id="A0A895YGK5"/>
<proteinExistence type="predicted"/>
<evidence type="ECO:0000313" key="3">
    <source>
        <dbReference type="Proteomes" id="UP000662857"/>
    </source>
</evidence>
<dbReference type="KEGG" id="nhy:JQS43_12525"/>
<accession>A0A895YGK5</accession>
<sequence>MIRAVQHATPPEAVADSGAGSELRVVLVCMPWALLDMPSLAVSTLVPVATETAKTAQVDVVYANLRWCDYLTERTGGRIGAAQYQQVVEGYYHALGEWIFSPALYGADDPMDTPFYLTARANGADLDDACEMYRLAPGFVMALATELVDAGYDVVGLTSTFDQNMPSLALARAVKERSPRVITVMGGANCDDEQGAALHRSFPAVDFVVRGEGELTFLGYSGPSASAMWSRRRPTRPR</sequence>
<gene>
    <name evidence="2" type="ORF">JQS43_12525</name>
</gene>
<dbReference type="GO" id="GO:0031419">
    <property type="term" value="F:cobalamin binding"/>
    <property type="evidence" value="ECO:0007669"/>
    <property type="project" value="InterPro"/>
</dbReference>
<dbReference type="GO" id="GO:0046872">
    <property type="term" value="F:metal ion binding"/>
    <property type="evidence" value="ECO:0007669"/>
    <property type="project" value="InterPro"/>
</dbReference>
<dbReference type="RefSeq" id="WP_239679260.1">
    <property type="nucleotide sequence ID" value="NZ_CP070499.1"/>
</dbReference>
<dbReference type="Gene3D" id="3.40.50.280">
    <property type="entry name" value="Cobalamin-binding domain"/>
    <property type="match status" value="1"/>
</dbReference>
<reference evidence="2" key="1">
    <citation type="submission" date="2021-02" db="EMBL/GenBank/DDBJ databases">
        <title>Natrosporangium hydrolyticum gen. nov., sp. nov, a haloalkaliphilic actinobacterium from a soda solonchak soil.</title>
        <authorList>
            <person name="Sorokin D.Y."/>
            <person name="Khijniak T.V."/>
            <person name="Zakharycheva A.P."/>
            <person name="Boueva O.V."/>
            <person name="Ariskina E.V."/>
            <person name="Hahnke R.L."/>
            <person name="Bunk B."/>
            <person name="Sproer C."/>
            <person name="Schumann P."/>
            <person name="Evtushenko L.I."/>
            <person name="Kublanov I.V."/>
        </authorList>
    </citation>
    <scope>NUCLEOTIDE SEQUENCE</scope>
    <source>
        <strain evidence="2">DSM 106523</strain>
    </source>
</reference>